<gene>
    <name evidence="8" type="ORF">QWJ41_06710</name>
</gene>
<dbReference type="Pfam" id="PF02771">
    <property type="entry name" value="Acyl-CoA_dh_N"/>
    <property type="match status" value="1"/>
</dbReference>
<dbReference type="PANTHER" id="PTHR43884">
    <property type="entry name" value="ACYL-COA DEHYDROGENASE"/>
    <property type="match status" value="1"/>
</dbReference>
<reference evidence="8" key="1">
    <citation type="submission" date="2023-06" db="EMBL/GenBank/DDBJ databases">
        <title>Genome sequence of Nocardioides sp. SOB44.</title>
        <authorList>
            <person name="Zhang G."/>
        </authorList>
    </citation>
    <scope>NUCLEOTIDE SEQUENCE</scope>
    <source>
        <strain evidence="8">SOB44</strain>
    </source>
</reference>
<evidence type="ECO:0000256" key="5">
    <source>
        <dbReference type="ARBA" id="ARBA00023002"/>
    </source>
</evidence>
<keyword evidence="3" id="KW-0285">Flavoprotein</keyword>
<evidence type="ECO:0000256" key="1">
    <source>
        <dbReference type="ARBA" id="ARBA00001974"/>
    </source>
</evidence>
<evidence type="ECO:0000259" key="6">
    <source>
        <dbReference type="Pfam" id="PF00441"/>
    </source>
</evidence>
<evidence type="ECO:0000313" key="9">
    <source>
        <dbReference type="Proteomes" id="UP001168363"/>
    </source>
</evidence>
<dbReference type="Gene3D" id="1.10.540.10">
    <property type="entry name" value="Acyl-CoA dehydrogenase/oxidase, N-terminal domain"/>
    <property type="match status" value="1"/>
</dbReference>
<keyword evidence="5 8" id="KW-0560">Oxidoreductase</keyword>
<feature type="domain" description="Acyl-CoA dehydrogenase/oxidase N-terminal" evidence="7">
    <location>
        <begin position="7"/>
        <end position="115"/>
    </location>
</feature>
<accession>A0ABT8TPN6</accession>
<dbReference type="RefSeq" id="WP_302706711.1">
    <property type="nucleotide sequence ID" value="NZ_JAULSC010000004.1"/>
</dbReference>
<dbReference type="EMBL" id="JAULSC010000004">
    <property type="protein sequence ID" value="MDO3395400.1"/>
    <property type="molecule type" value="Genomic_DNA"/>
</dbReference>
<dbReference type="InterPro" id="IPR009075">
    <property type="entry name" value="AcylCo_DH/oxidase_C"/>
</dbReference>
<name>A0ABT8TPN6_9ACTN</name>
<dbReference type="InterPro" id="IPR046373">
    <property type="entry name" value="Acyl-CoA_Oxase/DH_mid-dom_sf"/>
</dbReference>
<proteinExistence type="inferred from homology"/>
<evidence type="ECO:0000256" key="4">
    <source>
        <dbReference type="ARBA" id="ARBA00022827"/>
    </source>
</evidence>
<keyword evidence="9" id="KW-1185">Reference proteome</keyword>
<dbReference type="CDD" id="cd00567">
    <property type="entry name" value="ACAD"/>
    <property type="match status" value="1"/>
</dbReference>
<dbReference type="GO" id="GO:0016491">
    <property type="term" value="F:oxidoreductase activity"/>
    <property type="evidence" value="ECO:0007669"/>
    <property type="project" value="UniProtKB-KW"/>
</dbReference>
<comment type="caution">
    <text evidence="8">The sequence shown here is derived from an EMBL/GenBank/DDBJ whole genome shotgun (WGS) entry which is preliminary data.</text>
</comment>
<keyword evidence="4" id="KW-0274">FAD</keyword>
<sequence length="374" mass="39178">MSISVAERAELREVVRQLVERRSSEPDVRRVMASSTGHDVELWATMAGEIGLQGLAVPEEHGGAGAGWAEVAVVMEELGRAPACVPFLATVGLALPALIAAGGEATRWLPGIADGTLVATAAVLGAPRTGPDDVPVTAERVGGQWFLSGTERYVLDGAGADLVLVPACSGDQVGLFALEGGRGLSVETVRTSDQTRRFAHLTFDHAPAAVVGAVDDGLQLVDRAREIATLLLAWEQVGGASATLDMAVAHARTRHQFGRPIGSFQAVKHLCADMLVAIETARAAAWGLLRSVQAETDDLGLVTAIARTVCSERYDFCATTNVQVHGGIAFTWEHPAHLHLKRSRGSAVLLGSALDNRELLTGLVPVLTTTKGSG</sequence>
<evidence type="ECO:0000313" key="8">
    <source>
        <dbReference type="EMBL" id="MDO3395400.1"/>
    </source>
</evidence>
<organism evidence="8 9">
    <name type="scientific">Nocardioides cremeus</name>
    <dbReference type="NCBI Taxonomy" id="3058044"/>
    <lineage>
        <taxon>Bacteria</taxon>
        <taxon>Bacillati</taxon>
        <taxon>Actinomycetota</taxon>
        <taxon>Actinomycetes</taxon>
        <taxon>Propionibacteriales</taxon>
        <taxon>Nocardioidaceae</taxon>
        <taxon>Nocardioides</taxon>
    </lineage>
</organism>
<dbReference type="Gene3D" id="2.40.110.10">
    <property type="entry name" value="Butyryl-CoA Dehydrogenase, subunit A, domain 2"/>
    <property type="match status" value="1"/>
</dbReference>
<dbReference type="EC" id="1.-.-.-" evidence="8"/>
<dbReference type="SUPFAM" id="SSF56645">
    <property type="entry name" value="Acyl-CoA dehydrogenase NM domain-like"/>
    <property type="match status" value="1"/>
</dbReference>
<evidence type="ECO:0000256" key="3">
    <source>
        <dbReference type="ARBA" id="ARBA00022630"/>
    </source>
</evidence>
<dbReference type="Gene3D" id="1.20.140.10">
    <property type="entry name" value="Butyryl-CoA Dehydrogenase, subunit A, domain 3"/>
    <property type="match status" value="1"/>
</dbReference>
<protein>
    <submittedName>
        <fullName evidence="8">Acyl-CoA dehydrogenase family protein</fullName>
        <ecNumber evidence="8">1.-.-.-</ecNumber>
    </submittedName>
</protein>
<comment type="similarity">
    <text evidence="2">Belongs to the acyl-CoA dehydrogenase family.</text>
</comment>
<evidence type="ECO:0000256" key="2">
    <source>
        <dbReference type="ARBA" id="ARBA00009347"/>
    </source>
</evidence>
<comment type="cofactor">
    <cofactor evidence="1">
        <name>FAD</name>
        <dbReference type="ChEBI" id="CHEBI:57692"/>
    </cofactor>
</comment>
<dbReference type="SUPFAM" id="SSF47203">
    <property type="entry name" value="Acyl-CoA dehydrogenase C-terminal domain-like"/>
    <property type="match status" value="1"/>
</dbReference>
<dbReference type="PANTHER" id="PTHR43884:SF20">
    <property type="entry name" value="ACYL-COA DEHYDROGENASE FADE28"/>
    <property type="match status" value="1"/>
</dbReference>
<dbReference type="InterPro" id="IPR009100">
    <property type="entry name" value="AcylCoA_DH/oxidase_NM_dom_sf"/>
</dbReference>
<dbReference type="InterPro" id="IPR036250">
    <property type="entry name" value="AcylCo_DH-like_C"/>
</dbReference>
<dbReference type="Proteomes" id="UP001168363">
    <property type="component" value="Unassembled WGS sequence"/>
</dbReference>
<evidence type="ECO:0000259" key="7">
    <source>
        <dbReference type="Pfam" id="PF02771"/>
    </source>
</evidence>
<dbReference type="InterPro" id="IPR037069">
    <property type="entry name" value="AcylCoA_DH/ox_N_sf"/>
</dbReference>
<dbReference type="Pfam" id="PF00441">
    <property type="entry name" value="Acyl-CoA_dh_1"/>
    <property type="match status" value="1"/>
</dbReference>
<dbReference type="InterPro" id="IPR013786">
    <property type="entry name" value="AcylCoA_DH/ox_N"/>
</dbReference>
<feature type="domain" description="Acyl-CoA dehydrogenase/oxidase C-terminal" evidence="6">
    <location>
        <begin position="216"/>
        <end position="352"/>
    </location>
</feature>